<dbReference type="SMART" id="SM00382">
    <property type="entry name" value="AAA"/>
    <property type="match status" value="1"/>
</dbReference>
<name>A0A7W0CE83_9ACTN</name>
<feature type="transmembrane region" description="Helical" evidence="1">
    <location>
        <begin position="36"/>
        <end position="55"/>
    </location>
</feature>
<evidence type="ECO:0000313" key="3">
    <source>
        <dbReference type="EMBL" id="MBA2889548.1"/>
    </source>
</evidence>
<dbReference type="Pfam" id="PF13481">
    <property type="entry name" value="AAA_25"/>
    <property type="match status" value="1"/>
</dbReference>
<keyword evidence="4" id="KW-1185">Reference proteome</keyword>
<gene>
    <name evidence="3" type="ORF">HNR30_000883</name>
</gene>
<dbReference type="Proteomes" id="UP000530928">
    <property type="component" value="Unassembled WGS sequence"/>
</dbReference>
<dbReference type="AlphaFoldDB" id="A0A7W0CE83"/>
<dbReference type="SUPFAM" id="SSF48452">
    <property type="entry name" value="TPR-like"/>
    <property type="match status" value="2"/>
</dbReference>
<accession>A0A7W0CE83</accession>
<dbReference type="InterPro" id="IPR003593">
    <property type="entry name" value="AAA+_ATPase"/>
</dbReference>
<organism evidence="3 4">
    <name type="scientific">Nonomuraea soli</name>
    <dbReference type="NCBI Taxonomy" id="1032476"/>
    <lineage>
        <taxon>Bacteria</taxon>
        <taxon>Bacillati</taxon>
        <taxon>Actinomycetota</taxon>
        <taxon>Actinomycetes</taxon>
        <taxon>Streptosporangiales</taxon>
        <taxon>Streptosporangiaceae</taxon>
        <taxon>Nonomuraea</taxon>
    </lineage>
</organism>
<proteinExistence type="predicted"/>
<dbReference type="Gene3D" id="1.25.40.10">
    <property type="entry name" value="Tetratricopeptide repeat domain"/>
    <property type="match status" value="2"/>
</dbReference>
<evidence type="ECO:0000259" key="2">
    <source>
        <dbReference type="SMART" id="SM00382"/>
    </source>
</evidence>
<keyword evidence="1" id="KW-0812">Transmembrane</keyword>
<sequence>MRRSRVLIATLAPLATGGLAWWACVAGGMDLDTTGIVVGLVVLLPATPLAIWAGAGESRRAPVREPVRPEGGAAAIGEVPRRPRAFQQRPGLRDRIEEILASGRPCCLIGGKGVGKTQLAAAYARTCLDDGVPVAWLAAEPLTAALAEMAGELGLLREGDGPEEVRRKVRSWLAGRREPYVLVLDSAADPDEVAALLPATGGTRVLITTNTHAFERVAEPVVVDRFTAGEALAYLRERVGPGDVAAARALVRELDRLPLALAVAAACMVGPPRLPYSAYIARLRAEPVDRLLERPSGEPYPRGVAQAILLSLRAVGRASRELLAELSVMAPAGVGTEFLEGERLTELAGQSLISFSRDGSTVVVHRLVQRVVRESEGSLAATVERAGRRLLGIREVADEDTWRRLPYINAVDGHAAALWQHTKGDTKGDTRGGPRGGPRGDAAAELVLEVRQAVAQHFLYLNDGLRAAPILREVAEGWARLHGQDDPRVLEARHRLATAHEFAGRFEEAVERFGQVVADRARVLGSGHPDTLHSRARLASSLSGAGRFAPELFESVVADQARVLGPDDPATLITRFNQALAHAGAGRHEEAVALFEAVVADQGRVLGESHPETLVSRGRLAQACAGAGRTGAAIVLFERVLGDQERVVGADHPDTLITRLGLAAAYEAAGEREEARREYGRVAERMEAVLGAQQPMTAAAWEGLARVSAG</sequence>
<dbReference type="SUPFAM" id="SSF52540">
    <property type="entry name" value="P-loop containing nucleoside triphosphate hydrolases"/>
    <property type="match status" value="1"/>
</dbReference>
<reference evidence="3 4" key="1">
    <citation type="submission" date="2020-07" db="EMBL/GenBank/DDBJ databases">
        <title>Genomic Encyclopedia of Type Strains, Phase IV (KMG-IV): sequencing the most valuable type-strain genomes for metagenomic binning, comparative biology and taxonomic classification.</title>
        <authorList>
            <person name="Goeker M."/>
        </authorList>
    </citation>
    <scope>NUCLEOTIDE SEQUENCE [LARGE SCALE GENOMIC DNA]</scope>
    <source>
        <strain evidence="3 4">DSM 45533</strain>
    </source>
</reference>
<dbReference type="RefSeq" id="WP_181608330.1">
    <property type="nucleotide sequence ID" value="NZ_BAABAM010000001.1"/>
</dbReference>
<dbReference type="PANTHER" id="PTHR46082:SF6">
    <property type="entry name" value="AAA+ ATPASE DOMAIN-CONTAINING PROTEIN-RELATED"/>
    <property type="match status" value="1"/>
</dbReference>
<protein>
    <submittedName>
        <fullName evidence="3">Tetratricopeptide (TPR) repeat protein</fullName>
    </submittedName>
</protein>
<evidence type="ECO:0000313" key="4">
    <source>
        <dbReference type="Proteomes" id="UP000530928"/>
    </source>
</evidence>
<dbReference type="Gene3D" id="3.40.50.300">
    <property type="entry name" value="P-loop containing nucleotide triphosphate hydrolases"/>
    <property type="match status" value="1"/>
</dbReference>
<dbReference type="Pfam" id="PF13424">
    <property type="entry name" value="TPR_12"/>
    <property type="match status" value="1"/>
</dbReference>
<dbReference type="PANTHER" id="PTHR46082">
    <property type="entry name" value="ATP/GTP-BINDING PROTEIN-RELATED"/>
    <property type="match status" value="1"/>
</dbReference>
<keyword evidence="1" id="KW-1133">Transmembrane helix</keyword>
<comment type="caution">
    <text evidence="3">The sequence shown here is derived from an EMBL/GenBank/DDBJ whole genome shotgun (WGS) entry which is preliminary data.</text>
</comment>
<dbReference type="EMBL" id="JACDUR010000001">
    <property type="protein sequence ID" value="MBA2889548.1"/>
    <property type="molecule type" value="Genomic_DNA"/>
</dbReference>
<dbReference type="InterPro" id="IPR053137">
    <property type="entry name" value="NLR-like"/>
</dbReference>
<keyword evidence="1" id="KW-0472">Membrane</keyword>
<feature type="domain" description="AAA+ ATPase" evidence="2">
    <location>
        <begin position="102"/>
        <end position="227"/>
    </location>
</feature>
<dbReference type="InterPro" id="IPR011990">
    <property type="entry name" value="TPR-like_helical_dom_sf"/>
</dbReference>
<dbReference type="InterPro" id="IPR027417">
    <property type="entry name" value="P-loop_NTPase"/>
</dbReference>
<dbReference type="Pfam" id="PF13374">
    <property type="entry name" value="TPR_10"/>
    <property type="match status" value="2"/>
</dbReference>
<evidence type="ECO:0000256" key="1">
    <source>
        <dbReference type="SAM" id="Phobius"/>
    </source>
</evidence>